<dbReference type="PANTHER" id="PTHR47412">
    <property type="entry name" value="FI01434P-RELATED"/>
    <property type="match status" value="1"/>
</dbReference>
<evidence type="ECO:0000313" key="3">
    <source>
        <dbReference type="Proteomes" id="UP000075884"/>
    </source>
</evidence>
<evidence type="ECO:0000256" key="1">
    <source>
        <dbReference type="SAM" id="Phobius"/>
    </source>
</evidence>
<dbReference type="PANTHER" id="PTHR47412:SF1">
    <property type="entry name" value="FI01434P-RELATED"/>
    <property type="match status" value="1"/>
</dbReference>
<reference evidence="3" key="1">
    <citation type="submission" date="2013-03" db="EMBL/GenBank/DDBJ databases">
        <title>The Genome Sequence of Anopheles dirus WRAIR2.</title>
        <authorList>
            <consortium name="The Broad Institute Genomics Platform"/>
            <person name="Neafsey D.E."/>
            <person name="Walton C."/>
            <person name="Walker B."/>
            <person name="Young S.K."/>
            <person name="Zeng Q."/>
            <person name="Gargeya S."/>
            <person name="Fitzgerald M."/>
            <person name="Haas B."/>
            <person name="Abouelleil A."/>
            <person name="Allen A.W."/>
            <person name="Alvarado L."/>
            <person name="Arachchi H.M."/>
            <person name="Berlin A.M."/>
            <person name="Chapman S.B."/>
            <person name="Gainer-Dewar J."/>
            <person name="Goldberg J."/>
            <person name="Griggs A."/>
            <person name="Gujja S."/>
            <person name="Hansen M."/>
            <person name="Howarth C."/>
            <person name="Imamovic A."/>
            <person name="Ireland A."/>
            <person name="Larimer J."/>
            <person name="McCowan C."/>
            <person name="Murphy C."/>
            <person name="Pearson M."/>
            <person name="Poon T.W."/>
            <person name="Priest M."/>
            <person name="Roberts A."/>
            <person name="Saif S."/>
            <person name="Shea T."/>
            <person name="Sisk P."/>
            <person name="Sykes S."/>
            <person name="Wortman J."/>
            <person name="Nusbaum C."/>
            <person name="Birren B."/>
        </authorList>
    </citation>
    <scope>NUCLEOTIDE SEQUENCE [LARGE SCALE GENOMIC DNA]</scope>
    <source>
        <strain evidence="3">WRAIR2</strain>
    </source>
</reference>
<keyword evidence="1" id="KW-1133">Transmembrane helix</keyword>
<dbReference type="Proteomes" id="UP000075884">
    <property type="component" value="Unassembled WGS sequence"/>
</dbReference>
<proteinExistence type="predicted"/>
<dbReference type="AlphaFoldDB" id="A0A182NEN0"/>
<dbReference type="VEuPathDB" id="VectorBase:ADIR006098"/>
<reference evidence="2" key="2">
    <citation type="submission" date="2020-05" db="UniProtKB">
        <authorList>
            <consortium name="EnsemblMetazoa"/>
        </authorList>
    </citation>
    <scope>IDENTIFICATION</scope>
    <source>
        <strain evidence="2">WRAIR2</strain>
    </source>
</reference>
<evidence type="ECO:0008006" key="4">
    <source>
        <dbReference type="Google" id="ProtNLM"/>
    </source>
</evidence>
<feature type="transmembrane region" description="Helical" evidence="1">
    <location>
        <begin position="571"/>
        <end position="590"/>
    </location>
</feature>
<evidence type="ECO:0000313" key="2">
    <source>
        <dbReference type="EnsemblMetazoa" id="ADIR006098-PA"/>
    </source>
</evidence>
<dbReference type="EnsemblMetazoa" id="ADIR006098-RA">
    <property type="protein sequence ID" value="ADIR006098-PA"/>
    <property type="gene ID" value="ADIR006098"/>
</dbReference>
<accession>A0A182NEN0</accession>
<sequence>MRRNWLLRCSILINVAVMLYVGSHMLIGSGNFALGPAYIISDEVPKQPASEQYKQYLPPQQRLLEAEQQLFEQQQQQQSPQQGHSSLVLKIQENGIGVQEVLQQSSQQQRQLLPSGVGAQQLQQQQQQQQQEQLMLEVRDVDNSNLNVDDSRFDVPTEKSTVRKLVGGDVLYQDGQQAAGGGGGGVGGGGVGAGGPGATGVLNGSDIFSTTASMDVDAKLRSLLNCHDRDYEPYIGQRGDFWVLKNYIRAEHGDLRCHETITYTTHADYTFLDNLVPLLERWNAPVPKHNQVLDTPYNCSLALPYFNVSVAQLYKTQKKLLYPVNVGRNIARDAAMTHFFLASDIELYPNPGLVHKFLEMIARNEPVLQRKNPRVFPLPIFEVDNSSPVPRDKAELQELLRSGKAIPFHKRVCSSCHGVPKSKEWIAANETDDLGVFHIGKRIGYFVHWEPIYIGTHADPHYDERLSWEGKSDKMTQGYALCVLDYDFHILDNAFLVHKPGIKVLKKDPKRAMLAAKTNQLIKKIIYPELQVMYGTRKGCAMTAFSSTANYKPLHPDDAEMVARRSTVLRTVLLLVIVFFVLFCMMGYFYQPDANSRDYVRNQYLAEGASHEALLRRLKTILNCNTQPNAYQLETHGEYYLLRNFVAADGTFECYETITYTTHGDYTFLDNVVPLLERWNAPISIALYAPGGDLDRSVELIRYLLECHEQSLLVRKYVSFHLYFGFAHLPEHPIKYYRELFANPLECWNATNAWSTLQSKAGPESFREEHNLTYPVNVGRNVARSAATTHFVLASDIELYPSPDFIPMFLRMIAHPFYQYTLHTAGVYVLPVFEVAEDVSIPVDKSHLLEALEQGQAIKFHEKICSNCHTVPGYAEWLLALKYDYTMDIHVTSKRNGAYVSWEPIYVGTKREPEYDERLSWEGKADKMTQGYIMCILDYDFHVLDNGFLVHRPGIKTAAQANRPPQQAKQRSFMRKTISREIAVLYGEREGCRI</sequence>
<dbReference type="Pfam" id="PF13896">
    <property type="entry name" value="Glyco_transf_49"/>
    <property type="match status" value="2"/>
</dbReference>
<keyword evidence="3" id="KW-1185">Reference proteome</keyword>
<protein>
    <recommendedName>
        <fullName evidence="4">Beta-1,4-glucuronyltransferase 1</fullName>
    </recommendedName>
</protein>
<name>A0A182NEN0_9DIPT</name>
<dbReference type="STRING" id="7168.A0A182NEN0"/>
<keyword evidence="1" id="KW-0472">Membrane</keyword>
<keyword evidence="1" id="KW-0812">Transmembrane</keyword>
<organism evidence="2 3">
    <name type="scientific">Anopheles dirus</name>
    <dbReference type="NCBI Taxonomy" id="7168"/>
    <lineage>
        <taxon>Eukaryota</taxon>
        <taxon>Metazoa</taxon>
        <taxon>Ecdysozoa</taxon>
        <taxon>Arthropoda</taxon>
        <taxon>Hexapoda</taxon>
        <taxon>Insecta</taxon>
        <taxon>Pterygota</taxon>
        <taxon>Neoptera</taxon>
        <taxon>Endopterygota</taxon>
        <taxon>Diptera</taxon>
        <taxon>Nematocera</taxon>
        <taxon>Culicoidea</taxon>
        <taxon>Culicidae</taxon>
        <taxon>Anophelinae</taxon>
        <taxon>Anopheles</taxon>
    </lineage>
</organism>